<dbReference type="SMART" id="SM00355">
    <property type="entry name" value="ZnF_C2H2"/>
    <property type="match status" value="4"/>
</dbReference>
<dbReference type="PANTHER" id="PTHR10694">
    <property type="entry name" value="LYSINE-SPECIFIC DEMETHYLASE"/>
    <property type="match status" value="1"/>
</dbReference>
<keyword evidence="9" id="KW-0805">Transcription regulation</keyword>
<feature type="domain" description="C2H2-type" evidence="14">
    <location>
        <begin position="1438"/>
        <end position="1467"/>
    </location>
</feature>
<evidence type="ECO:0000256" key="8">
    <source>
        <dbReference type="ARBA" id="ARBA00023004"/>
    </source>
</evidence>
<keyword evidence="4" id="KW-0862">Zinc</keyword>
<comment type="caution">
    <text evidence="17">The sequence shown here is derived from an EMBL/GenBank/DDBJ whole genome shotgun (WGS) entry which is preliminary data.</text>
</comment>
<dbReference type="SUPFAM" id="SSF57667">
    <property type="entry name" value="beta-beta-alpha zinc fingers"/>
    <property type="match status" value="2"/>
</dbReference>
<dbReference type="SMART" id="SM00545">
    <property type="entry name" value="JmjN"/>
    <property type="match status" value="1"/>
</dbReference>
<dbReference type="Pfam" id="PF02375">
    <property type="entry name" value="JmjN"/>
    <property type="match status" value="1"/>
</dbReference>
<evidence type="ECO:0000256" key="4">
    <source>
        <dbReference type="ARBA" id="ARBA00022833"/>
    </source>
</evidence>
<dbReference type="Gene3D" id="3.30.160.60">
    <property type="entry name" value="Classic Zinc Finger"/>
    <property type="match status" value="1"/>
</dbReference>
<feature type="region of interest" description="Disordered" evidence="13">
    <location>
        <begin position="866"/>
        <end position="933"/>
    </location>
</feature>
<keyword evidence="2" id="KW-0677">Repeat</keyword>
<dbReference type="Proteomes" id="UP001419268">
    <property type="component" value="Unassembled WGS sequence"/>
</dbReference>
<accession>A0AAP0KV99</accession>
<dbReference type="InterPro" id="IPR003347">
    <property type="entry name" value="JmjC_dom"/>
</dbReference>
<dbReference type="InterPro" id="IPR003349">
    <property type="entry name" value="JmjN"/>
</dbReference>
<dbReference type="GO" id="GO:0005634">
    <property type="term" value="C:nucleus"/>
    <property type="evidence" value="ECO:0007669"/>
    <property type="project" value="TreeGrafter"/>
</dbReference>
<evidence type="ECO:0000259" key="14">
    <source>
        <dbReference type="PROSITE" id="PS50157"/>
    </source>
</evidence>
<dbReference type="PROSITE" id="PS51183">
    <property type="entry name" value="JMJN"/>
    <property type="match status" value="1"/>
</dbReference>
<evidence type="ECO:0008006" key="19">
    <source>
        <dbReference type="Google" id="ProtNLM"/>
    </source>
</evidence>
<dbReference type="PROSITE" id="PS00028">
    <property type="entry name" value="ZINC_FINGER_C2H2_1"/>
    <property type="match status" value="3"/>
</dbReference>
<evidence type="ECO:0000256" key="9">
    <source>
        <dbReference type="ARBA" id="ARBA00023015"/>
    </source>
</evidence>
<keyword evidence="18" id="KW-1185">Reference proteome</keyword>
<dbReference type="SUPFAM" id="SSF51197">
    <property type="entry name" value="Clavaminate synthase-like"/>
    <property type="match status" value="1"/>
</dbReference>
<evidence type="ECO:0000256" key="1">
    <source>
        <dbReference type="ARBA" id="ARBA00022723"/>
    </source>
</evidence>
<evidence type="ECO:0000259" key="16">
    <source>
        <dbReference type="PROSITE" id="PS51184"/>
    </source>
</evidence>
<dbReference type="Pfam" id="PF02373">
    <property type="entry name" value="JmjC"/>
    <property type="match status" value="1"/>
</dbReference>
<organism evidence="17 18">
    <name type="scientific">Stephania cephalantha</name>
    <dbReference type="NCBI Taxonomy" id="152367"/>
    <lineage>
        <taxon>Eukaryota</taxon>
        <taxon>Viridiplantae</taxon>
        <taxon>Streptophyta</taxon>
        <taxon>Embryophyta</taxon>
        <taxon>Tracheophyta</taxon>
        <taxon>Spermatophyta</taxon>
        <taxon>Magnoliopsida</taxon>
        <taxon>Ranunculales</taxon>
        <taxon>Menispermaceae</taxon>
        <taxon>Menispermoideae</taxon>
        <taxon>Cissampelideae</taxon>
        <taxon>Stephania</taxon>
    </lineage>
</organism>
<feature type="domain" description="C2H2-type" evidence="14">
    <location>
        <begin position="1408"/>
        <end position="1437"/>
    </location>
</feature>
<evidence type="ECO:0000256" key="3">
    <source>
        <dbReference type="ARBA" id="ARBA00022771"/>
    </source>
</evidence>
<evidence type="ECO:0000256" key="5">
    <source>
        <dbReference type="ARBA" id="ARBA00022853"/>
    </source>
</evidence>
<dbReference type="PROSITE" id="PS50157">
    <property type="entry name" value="ZINC_FINGER_C2H2_2"/>
    <property type="match status" value="3"/>
</dbReference>
<evidence type="ECO:0000256" key="2">
    <source>
        <dbReference type="ARBA" id="ARBA00022737"/>
    </source>
</evidence>
<keyword evidence="1" id="KW-0479">Metal-binding</keyword>
<evidence type="ECO:0000259" key="15">
    <source>
        <dbReference type="PROSITE" id="PS51183"/>
    </source>
</evidence>
<dbReference type="EMBL" id="JBBNAG010000002">
    <property type="protein sequence ID" value="KAK9158462.1"/>
    <property type="molecule type" value="Genomic_DNA"/>
</dbReference>
<feature type="domain" description="JmjN" evidence="15">
    <location>
        <begin position="16"/>
        <end position="57"/>
    </location>
</feature>
<proteinExistence type="predicted"/>
<feature type="domain" description="JmjC" evidence="16">
    <location>
        <begin position="278"/>
        <end position="444"/>
    </location>
</feature>
<dbReference type="GO" id="GO:0008270">
    <property type="term" value="F:zinc ion binding"/>
    <property type="evidence" value="ECO:0007669"/>
    <property type="project" value="UniProtKB-KW"/>
</dbReference>
<evidence type="ECO:0000256" key="7">
    <source>
        <dbReference type="ARBA" id="ARBA00023002"/>
    </source>
</evidence>
<dbReference type="FunFam" id="3.30.160.60:FF:000747">
    <property type="entry name" value="Probable lysine-specific demethylase ELF6"/>
    <property type="match status" value="1"/>
</dbReference>
<dbReference type="GO" id="GO:0040029">
    <property type="term" value="P:epigenetic regulation of gene expression"/>
    <property type="evidence" value="ECO:0007669"/>
    <property type="project" value="UniProtKB-ARBA"/>
</dbReference>
<protein>
    <recommendedName>
        <fullName evidence="19">Lysine-specific demethylase ELF6</fullName>
    </recommendedName>
</protein>
<reference evidence="17 18" key="1">
    <citation type="submission" date="2024-01" db="EMBL/GenBank/DDBJ databases">
        <title>Genome assemblies of Stephania.</title>
        <authorList>
            <person name="Yang L."/>
        </authorList>
    </citation>
    <scope>NUCLEOTIDE SEQUENCE [LARGE SCALE GENOMIC DNA]</scope>
    <source>
        <strain evidence="17">JXDWG</strain>
        <tissue evidence="17">Leaf</tissue>
    </source>
</reference>
<evidence type="ECO:0000256" key="13">
    <source>
        <dbReference type="SAM" id="MobiDB-lite"/>
    </source>
</evidence>
<keyword evidence="11" id="KW-0539">Nucleus</keyword>
<evidence type="ECO:0000256" key="6">
    <source>
        <dbReference type="ARBA" id="ARBA00022964"/>
    </source>
</evidence>
<dbReference type="GO" id="GO:0000785">
    <property type="term" value="C:chromatin"/>
    <property type="evidence" value="ECO:0007669"/>
    <property type="project" value="TreeGrafter"/>
</dbReference>
<evidence type="ECO:0000313" key="17">
    <source>
        <dbReference type="EMBL" id="KAK9158462.1"/>
    </source>
</evidence>
<dbReference type="InterPro" id="IPR013087">
    <property type="entry name" value="Znf_C2H2_type"/>
</dbReference>
<feature type="compositionally biased region" description="Basic and acidic residues" evidence="13">
    <location>
        <begin position="877"/>
        <end position="895"/>
    </location>
</feature>
<keyword evidence="6" id="KW-0223">Dioxygenase</keyword>
<feature type="domain" description="C2H2-type" evidence="14">
    <location>
        <begin position="1468"/>
        <end position="1497"/>
    </location>
</feature>
<feature type="region of interest" description="Disordered" evidence="13">
    <location>
        <begin position="1361"/>
        <end position="1380"/>
    </location>
</feature>
<dbReference type="InterPro" id="IPR036236">
    <property type="entry name" value="Znf_C2H2_sf"/>
</dbReference>
<name>A0AAP0KV99_9MAGN</name>
<evidence type="ECO:0000256" key="11">
    <source>
        <dbReference type="ARBA" id="ARBA00023242"/>
    </source>
</evidence>
<keyword evidence="3 12" id="KW-0863">Zinc-finger</keyword>
<evidence type="ECO:0000313" key="18">
    <source>
        <dbReference type="Proteomes" id="UP001419268"/>
    </source>
</evidence>
<evidence type="ECO:0000256" key="10">
    <source>
        <dbReference type="ARBA" id="ARBA00023163"/>
    </source>
</evidence>
<keyword evidence="10" id="KW-0804">Transcription</keyword>
<dbReference type="Gene3D" id="2.60.120.650">
    <property type="entry name" value="Cupin"/>
    <property type="match status" value="1"/>
</dbReference>
<dbReference type="PANTHER" id="PTHR10694:SF45">
    <property type="entry name" value="LYSINE-SPECIFIC DEMETHYLASE ELF6"/>
    <property type="match status" value="1"/>
</dbReference>
<dbReference type="GO" id="GO:0034647">
    <property type="term" value="F:histone H3K4me/H3K4me2/H3K4me3 demethylase activity"/>
    <property type="evidence" value="ECO:0007669"/>
    <property type="project" value="TreeGrafter"/>
</dbReference>
<feature type="region of interest" description="Disordered" evidence="13">
    <location>
        <begin position="96"/>
        <end position="116"/>
    </location>
</feature>
<keyword evidence="8" id="KW-0408">Iron</keyword>
<dbReference type="PROSITE" id="PS51184">
    <property type="entry name" value="JMJC"/>
    <property type="match status" value="1"/>
</dbReference>
<gene>
    <name evidence="17" type="ORF">Scep_005036</name>
</gene>
<evidence type="ECO:0000256" key="12">
    <source>
        <dbReference type="PROSITE-ProRule" id="PRU00042"/>
    </source>
</evidence>
<keyword evidence="7" id="KW-0560">Oxidoreductase</keyword>
<keyword evidence="5" id="KW-0156">Chromatin regulator</keyword>
<sequence>MGDLEVPNWLKELPFAPEFRPTDTEFADPIAYISKIEKEASAFGICKVIPPLPKPSKRFVFGNLNESLAKSPELVGSTGKNGQSDGESRAVFTTRHQELGHSGKRSRGLSSDRQSGVHKQVWQSGEVYTLDQFESKAKAFARSQLSMIKDVNPLVIETLFWKAALEKAIYIEYANDVPGSGFQEPEDPFQYFHSRRRKRKFDKKCQLSDNRGNAEIDSMTKSLDTEDVVVKNDSECSLEPCKQSSRSSDLMSDEKSRFLRSTNAGSSRESAAGWKLSNSPWNLQVISRSPGSLTRFMLDDIPGVTSPMVYIGMLFSWFAWHVEDHELHSLNFLHTGSQKTWYAVPGDYAFDFEEVIRSKGYEGNLDRLAALALLGEKTNLLSPEVVVASGIPCCRLVQNPGEYVVTFPRAYHVGFSHGFNCGEAANFGTSQWLKVAKEAAVRRAAMSYLPMLSHQQLLYMLTMSFVSRVPVALIPGARSSRLRDRQKDERELLVKKAFIDDMMSENNLLLALLAKDLTFRAVLWDPESLTSPGKDCQSPSTANVDSPVSLVGNNNIRKCSSEERISSVENVQNNLSDASTMSNAGSLIESNLGNSCSSHNDRTRRYKGKLEDFYMEYDDLPCGLHVDSGTLACIACGILGFPFMVVVQPSEKASEELFPVDHQGQKEHLGSMKPPELSSPDVAVVNSASDPCNGPSQIAKDLPKQQSASKIDEISHKWNTSNRFLRPRIFCLEHALEIEDLLRSKGGANILIICHSAYPKIKAHALAVAEEICVNFHYKEVPLEHAPREDLSLVDFSIDDEENEECVEDWTTRLGINLQNHARLRKLSPLKQEQNLLALAGLFSGIISESNAPNLKWVPRRTRTPIRYTPTQSKASEPAKIEKDILPIKTSERSKSNGVSKIVQYSRRISRHERVSQSQEGSNPFDHSRKNQDNEVSAVKHCIESGISRDALCGVENVDSCVELTPSAPANHEALQEGQTSGEAEELCMVPEQSKLAASLVFEKTENDLELNQSAGRENSDVKPQVSTIAWETSEVSCHTSSTTPASVVGVMHDSTESKNLDDVGKHETRHICENEERLTDVSIVGEFMNSDEISFQANSSAEAVMVDIKDDSTGLTFIEKQESDSKICTSEEATVISVASDQAYFPAPPSTPRPDVNLAETQTQNDVVKHDELKETGCDIDMGEVSEMISEARPTENPNDATDCAGSVTAATSFTQSSETQIVQGFEESDICPDRAQDASNIEQETQMKAGVETTAFSSGNLIDQQSQVLVADATNIEINVGSEPDVTVLGSGNSTIIDCEPAKHGRNKRKRKIDRLAEDQNNFNGFVRSPCEGLRSRNARIPASVAANEINEDVEVKTKKPKRQAISSGSRKEKKDKTTAMIHRCGIEGCQMRFETKAELLKHKRNQCTHDDCGKQFRSHRYTILHLRVHADDRPLKCPWKGCKMTFKWAWARTEHLRVHTGERPYQCKFEGCDLTFRFVSDYSRHRRRTGHYVD</sequence>
<dbReference type="SMART" id="SM00558">
    <property type="entry name" value="JmjC"/>
    <property type="match status" value="1"/>
</dbReference>